<keyword evidence="4" id="KW-1185">Reference proteome</keyword>
<protein>
    <submittedName>
        <fullName evidence="3">Predicted DNA-binding transcriptional regulator YafY, contains an HTH and WYL domains</fullName>
    </submittedName>
</protein>
<keyword evidence="3" id="KW-0238">DNA-binding</keyword>
<dbReference type="PANTHER" id="PTHR34580:SF9">
    <property type="entry name" value="SLL5097 PROTEIN"/>
    <property type="match status" value="1"/>
</dbReference>
<reference evidence="4" key="1">
    <citation type="submission" date="2016-10" db="EMBL/GenBank/DDBJ databases">
        <authorList>
            <person name="Varghese N."/>
            <person name="Submissions S."/>
        </authorList>
    </citation>
    <scope>NUCLEOTIDE SEQUENCE [LARGE SCALE GENOMIC DNA]</scope>
    <source>
        <strain evidence="4">OR362-8,ATCC BAA-1266,JCM 13504</strain>
    </source>
</reference>
<dbReference type="InterPro" id="IPR051534">
    <property type="entry name" value="CBASS_pafABC_assoc_protein"/>
</dbReference>
<evidence type="ECO:0000259" key="1">
    <source>
        <dbReference type="Pfam" id="PF13280"/>
    </source>
</evidence>
<gene>
    <name evidence="3" type="ORF">SAMN04515668_2519</name>
</gene>
<sequence length="301" mass="34353">MTTRAHLQRQLALIRRLQQLKRPCSFAELQAYLLEQTTLRDVTSSYSKRTFERDVQAIAEVFGISIYYDARQRGYAIDHSEPLLSGQDRLLDAMELHAFLQLPAALAPYVQLEPRRPLGLEFLRPLLGALQAKQLVAFSYCKFWEDQPTRRVIGPLLLKEFRGRWYMVGVKANTKQLRCFGLDRISDLSVSNQLCTQPADFAAGTYYEHAFGITRPDEGEPQDIVLSLTPTQGRYVQSFPLHSSQQLISQTVTETRIGLRVFDTHDLRMELLSMGEEVKVLAPAELRAWLHNSYAAASSLY</sequence>
<accession>A0A1I5YXP3</accession>
<feature type="domain" description="WCX" evidence="2">
    <location>
        <begin position="221"/>
        <end position="291"/>
    </location>
</feature>
<dbReference type="PROSITE" id="PS52050">
    <property type="entry name" value="WYL"/>
    <property type="match status" value="1"/>
</dbReference>
<dbReference type="STRING" id="1227077.SAMN04515668_2519"/>
<dbReference type="EMBL" id="FOXS01000003">
    <property type="protein sequence ID" value="SFQ48890.1"/>
    <property type="molecule type" value="Genomic_DNA"/>
</dbReference>
<evidence type="ECO:0000313" key="3">
    <source>
        <dbReference type="EMBL" id="SFQ48890.1"/>
    </source>
</evidence>
<dbReference type="Proteomes" id="UP000199029">
    <property type="component" value="Unassembled WGS sequence"/>
</dbReference>
<evidence type="ECO:0000313" key="4">
    <source>
        <dbReference type="Proteomes" id="UP000199029"/>
    </source>
</evidence>
<dbReference type="InterPro" id="IPR026881">
    <property type="entry name" value="WYL_dom"/>
</dbReference>
<organism evidence="3 4">
    <name type="scientific">Hymenobacter arizonensis</name>
    <name type="common">Siccationidurans arizonensis</name>
    <dbReference type="NCBI Taxonomy" id="1227077"/>
    <lineage>
        <taxon>Bacteria</taxon>
        <taxon>Pseudomonadati</taxon>
        <taxon>Bacteroidota</taxon>
        <taxon>Cytophagia</taxon>
        <taxon>Cytophagales</taxon>
        <taxon>Hymenobacteraceae</taxon>
        <taxon>Hymenobacter</taxon>
    </lineage>
</organism>
<name>A0A1I5YXP3_HYMAR</name>
<dbReference type="Pfam" id="PF25583">
    <property type="entry name" value="WCX"/>
    <property type="match status" value="1"/>
</dbReference>
<dbReference type="GO" id="GO:0003677">
    <property type="term" value="F:DNA binding"/>
    <property type="evidence" value="ECO:0007669"/>
    <property type="project" value="UniProtKB-KW"/>
</dbReference>
<evidence type="ECO:0000259" key="2">
    <source>
        <dbReference type="Pfam" id="PF25583"/>
    </source>
</evidence>
<dbReference type="InterPro" id="IPR057727">
    <property type="entry name" value="WCX_dom"/>
</dbReference>
<dbReference type="RefSeq" id="WP_177204707.1">
    <property type="nucleotide sequence ID" value="NZ_FOXS01000003.1"/>
</dbReference>
<dbReference type="AlphaFoldDB" id="A0A1I5YXP3"/>
<feature type="domain" description="WYL" evidence="1">
    <location>
        <begin position="122"/>
        <end position="189"/>
    </location>
</feature>
<dbReference type="PANTHER" id="PTHR34580">
    <property type="match status" value="1"/>
</dbReference>
<dbReference type="Pfam" id="PF13280">
    <property type="entry name" value="WYL"/>
    <property type="match status" value="1"/>
</dbReference>
<proteinExistence type="predicted"/>